<gene>
    <name evidence="2" type="ORF">X805_22310</name>
</gene>
<dbReference type="AlphaFoldDB" id="A0A059KM47"/>
<name>A0A059KM47_9BURK</name>
<keyword evidence="3" id="KW-1185">Reference proteome</keyword>
<organism evidence="2 3">
    <name type="scientific">Sphaerotilus natans subsp. natans DSM 6575</name>
    <dbReference type="NCBI Taxonomy" id="1286631"/>
    <lineage>
        <taxon>Bacteria</taxon>
        <taxon>Pseudomonadati</taxon>
        <taxon>Pseudomonadota</taxon>
        <taxon>Betaproteobacteria</taxon>
        <taxon>Burkholderiales</taxon>
        <taxon>Sphaerotilaceae</taxon>
        <taxon>Sphaerotilus</taxon>
    </lineage>
</organism>
<dbReference type="Proteomes" id="UP000026714">
    <property type="component" value="Unassembled WGS sequence"/>
</dbReference>
<protein>
    <submittedName>
        <fullName evidence="2">Uncharacterized protein</fullName>
    </submittedName>
</protein>
<feature type="region of interest" description="Disordered" evidence="1">
    <location>
        <begin position="1"/>
        <end position="40"/>
    </location>
</feature>
<evidence type="ECO:0000313" key="2">
    <source>
        <dbReference type="EMBL" id="KDB52193.1"/>
    </source>
</evidence>
<comment type="caution">
    <text evidence="2">The sequence shown here is derived from an EMBL/GenBank/DDBJ whole genome shotgun (WGS) entry which is preliminary data.</text>
</comment>
<proteinExistence type="predicted"/>
<evidence type="ECO:0000256" key="1">
    <source>
        <dbReference type="SAM" id="MobiDB-lite"/>
    </source>
</evidence>
<evidence type="ECO:0000313" key="3">
    <source>
        <dbReference type="Proteomes" id="UP000026714"/>
    </source>
</evidence>
<reference evidence="2 3" key="1">
    <citation type="journal article" date="2014" name="FEMS Microbiol. Ecol.">
        <title>Sphaerotilus natans encrusted with nanoball-shaped Fe(III) oxide minerals formed by nitrate-reducing mixotrophic Fe(II) oxidation.</title>
        <authorList>
            <person name="Park S."/>
            <person name="Kim D.H."/>
            <person name="Lee J.H."/>
            <person name="Hur H.G."/>
        </authorList>
    </citation>
    <scope>NUCLEOTIDE SEQUENCE [LARGE SCALE GENOMIC DNA]</scope>
    <source>
        <strain evidence="2 3">DSM 6575</strain>
    </source>
</reference>
<sequence length="57" mass="6497">MVQQLAHGNEGHGKNLRRDWKPARAADRAPDGSNTPETTLKLPRFYGHAIVQMRVFR</sequence>
<accession>A0A059KM47</accession>
<dbReference type="EMBL" id="AZRA01000055">
    <property type="protein sequence ID" value="KDB52193.1"/>
    <property type="molecule type" value="Genomic_DNA"/>
</dbReference>
<feature type="compositionally biased region" description="Basic and acidic residues" evidence="1">
    <location>
        <begin position="9"/>
        <end position="30"/>
    </location>
</feature>